<evidence type="ECO:0000259" key="10">
    <source>
        <dbReference type="PROSITE" id="PS51007"/>
    </source>
</evidence>
<evidence type="ECO:0000256" key="8">
    <source>
        <dbReference type="PROSITE-ProRule" id="PRU00433"/>
    </source>
</evidence>
<dbReference type="PANTHER" id="PTHR32303">
    <property type="entry name" value="QUINOPROTEIN ALCOHOL DEHYDROGENASE (CYTOCHROME C)"/>
    <property type="match status" value="1"/>
</dbReference>
<dbReference type="SUPFAM" id="SSF50998">
    <property type="entry name" value="Quinoprotein alcohol dehydrogenase-like"/>
    <property type="match status" value="1"/>
</dbReference>
<comment type="cofactor">
    <cofactor evidence="1">
        <name>pyrroloquinoline quinone</name>
        <dbReference type="ChEBI" id="CHEBI:58442"/>
    </cofactor>
</comment>
<dbReference type="GO" id="GO:0016020">
    <property type="term" value="C:membrane"/>
    <property type="evidence" value="ECO:0007669"/>
    <property type="project" value="InterPro"/>
</dbReference>
<dbReference type="RefSeq" id="WP_108688653.1">
    <property type="nucleotide sequence ID" value="NZ_QCYK01000003.1"/>
</dbReference>
<dbReference type="EMBL" id="QCYK01000003">
    <property type="protein sequence ID" value="PUZ22909.1"/>
    <property type="molecule type" value="Genomic_DNA"/>
</dbReference>
<feature type="compositionally biased region" description="Basic and acidic residues" evidence="9">
    <location>
        <begin position="365"/>
        <end position="377"/>
    </location>
</feature>
<dbReference type="GO" id="GO:0020037">
    <property type="term" value="F:heme binding"/>
    <property type="evidence" value="ECO:0007669"/>
    <property type="project" value="InterPro"/>
</dbReference>
<keyword evidence="7 8" id="KW-0408">Iron</keyword>
<dbReference type="InterPro" id="IPR002372">
    <property type="entry name" value="PQQ_rpt_dom"/>
</dbReference>
<dbReference type="InterPro" id="IPR009056">
    <property type="entry name" value="Cyt_c-like_dom"/>
</dbReference>
<gene>
    <name evidence="11" type="ORF">DCC81_21060</name>
</gene>
<keyword evidence="3 8" id="KW-0349">Heme</keyword>
<organism evidence="11 12">
    <name type="scientific">Chitinophaga parva</name>
    <dbReference type="NCBI Taxonomy" id="2169414"/>
    <lineage>
        <taxon>Bacteria</taxon>
        <taxon>Pseudomonadati</taxon>
        <taxon>Bacteroidota</taxon>
        <taxon>Chitinophagia</taxon>
        <taxon>Chitinophagales</taxon>
        <taxon>Chitinophagaceae</taxon>
        <taxon>Chitinophaga</taxon>
    </lineage>
</organism>
<dbReference type="AlphaFoldDB" id="A0A2T7BCT6"/>
<feature type="region of interest" description="Disordered" evidence="9">
    <location>
        <begin position="365"/>
        <end position="391"/>
    </location>
</feature>
<dbReference type="InterPro" id="IPR018391">
    <property type="entry name" value="PQQ_b-propeller_rpt"/>
</dbReference>
<dbReference type="InterPro" id="IPR011047">
    <property type="entry name" value="Quinoprotein_ADH-like_sf"/>
</dbReference>
<dbReference type="Proteomes" id="UP000244450">
    <property type="component" value="Unassembled WGS sequence"/>
</dbReference>
<dbReference type="PROSITE" id="PS51257">
    <property type="entry name" value="PROKAR_LIPOPROTEIN"/>
    <property type="match status" value="1"/>
</dbReference>
<dbReference type="Gene3D" id="2.140.10.10">
    <property type="entry name" value="Quinoprotein alcohol dehydrogenase-like superfamily"/>
    <property type="match status" value="2"/>
</dbReference>
<sequence length="716" mass="78185">MQKFVPVLLLAALFSCKPHFPARDTWTVYNGSPDAQKYSSLAQIDTSNVAALRPLWTYHTGDADTAAHSEIQCNPLIIDSTLYATTPQLKLIALEALTGKRIWQFNPFDSATTPTAIRSKLFQNTCRGITYWTDGKAKHIYYTVGPLLLCVNAATGRLEPGFGQDGAVDLHQGLGARAQDLFVTASTAGMVYKDLLIMGCRVSENAAAAPGYIRAYDLRTGAIRWTFHTIPQPGEPGYETWDDSTAYAHIGGANVWSGFSLDEERGLLFCPVGSPAFDFYGGKRHGSGLYGNCLLALDAATGKHVWHFQGIHHDVWDRDFPNPPVLLTIHKDGKPIDVAVQTTKTGFIFVLERATGKPVYPVEETKVDDQSTLEGEKLWPTQPTSSTPKPFVRQHFSPEELNPLLSDSEYAQVKRRLDTLQYGSPFLPPSTRGTVVLPGFDGGAEWGGPAADPNTGMLYLNANEMAWVLTMTPAPKAATHEDFAHAGARLYRSNCMACHGPDRKGAGNYPSLINVNKKYNLSSFLHLVNTGRRMMPAFSQLDAETQKAIASYILELPDLQKQPFSKPAAPPDPFQELPYTFTGYNKFLSKSGAPALRPPWGTLSAIDLNTGQYAWQVPLGEDGRYPGRHTGTENYGAPVATAGGLLFIGATRDSMFRAFSQRTGKVLWETRLPAPAFATPAVAAIGGRQYVFIACGGGKLHLPSNDVYMAFALPQK</sequence>
<name>A0A2T7BCT6_9BACT</name>
<dbReference type="Pfam" id="PF13442">
    <property type="entry name" value="Cytochrome_CBB3"/>
    <property type="match status" value="1"/>
</dbReference>
<evidence type="ECO:0000256" key="1">
    <source>
        <dbReference type="ARBA" id="ARBA00001931"/>
    </source>
</evidence>
<evidence type="ECO:0000256" key="6">
    <source>
        <dbReference type="ARBA" id="ARBA00023002"/>
    </source>
</evidence>
<dbReference type="SUPFAM" id="SSF46626">
    <property type="entry name" value="Cytochrome c"/>
    <property type="match status" value="1"/>
</dbReference>
<proteinExistence type="inferred from homology"/>
<keyword evidence="6" id="KW-0560">Oxidoreductase</keyword>
<keyword evidence="12" id="KW-1185">Reference proteome</keyword>
<dbReference type="InterPro" id="IPR036909">
    <property type="entry name" value="Cyt_c-like_dom_sf"/>
</dbReference>
<dbReference type="GO" id="GO:0048038">
    <property type="term" value="F:quinone binding"/>
    <property type="evidence" value="ECO:0007669"/>
    <property type="project" value="InterPro"/>
</dbReference>
<evidence type="ECO:0000256" key="7">
    <source>
        <dbReference type="ARBA" id="ARBA00023004"/>
    </source>
</evidence>
<dbReference type="GO" id="GO:0016614">
    <property type="term" value="F:oxidoreductase activity, acting on CH-OH group of donors"/>
    <property type="evidence" value="ECO:0007669"/>
    <property type="project" value="InterPro"/>
</dbReference>
<evidence type="ECO:0000256" key="9">
    <source>
        <dbReference type="SAM" id="MobiDB-lite"/>
    </source>
</evidence>
<evidence type="ECO:0000256" key="5">
    <source>
        <dbReference type="ARBA" id="ARBA00022729"/>
    </source>
</evidence>
<dbReference type="Pfam" id="PF01011">
    <property type="entry name" value="PQQ"/>
    <property type="match status" value="2"/>
</dbReference>
<dbReference type="SMART" id="SM00564">
    <property type="entry name" value="PQQ"/>
    <property type="match status" value="5"/>
</dbReference>
<evidence type="ECO:0000256" key="3">
    <source>
        <dbReference type="ARBA" id="ARBA00022617"/>
    </source>
</evidence>
<dbReference type="GO" id="GO:0009055">
    <property type="term" value="F:electron transfer activity"/>
    <property type="evidence" value="ECO:0007669"/>
    <property type="project" value="InterPro"/>
</dbReference>
<protein>
    <submittedName>
        <fullName evidence="11">Pyrrolo-quinoline quinone</fullName>
    </submittedName>
</protein>
<keyword evidence="4 8" id="KW-0479">Metal-binding</keyword>
<dbReference type="CDD" id="cd10280">
    <property type="entry name" value="PQQ_mGDH"/>
    <property type="match status" value="1"/>
</dbReference>
<dbReference type="PROSITE" id="PS51007">
    <property type="entry name" value="CYTC"/>
    <property type="match status" value="1"/>
</dbReference>
<comment type="caution">
    <text evidence="11">The sequence shown here is derived from an EMBL/GenBank/DDBJ whole genome shotgun (WGS) entry which is preliminary data.</text>
</comment>
<evidence type="ECO:0000313" key="11">
    <source>
        <dbReference type="EMBL" id="PUZ22909.1"/>
    </source>
</evidence>
<evidence type="ECO:0000256" key="4">
    <source>
        <dbReference type="ARBA" id="ARBA00022723"/>
    </source>
</evidence>
<dbReference type="PANTHER" id="PTHR32303:SF4">
    <property type="entry name" value="QUINOPROTEIN GLUCOSE DEHYDROGENASE"/>
    <property type="match status" value="1"/>
</dbReference>
<feature type="domain" description="Cytochrome c" evidence="10">
    <location>
        <begin position="482"/>
        <end position="557"/>
    </location>
</feature>
<reference evidence="11 12" key="1">
    <citation type="submission" date="2018-04" db="EMBL/GenBank/DDBJ databases">
        <title>Chitinophaga fuyangensis sp. nov., isolated from soil in a chemical factory.</title>
        <authorList>
            <person name="Chen K."/>
        </authorList>
    </citation>
    <scope>NUCLEOTIDE SEQUENCE [LARGE SCALE GENOMIC DNA]</scope>
    <source>
        <strain evidence="11 12">LY-1</strain>
    </source>
</reference>
<keyword evidence="5" id="KW-0732">Signal</keyword>
<evidence type="ECO:0000256" key="2">
    <source>
        <dbReference type="ARBA" id="ARBA00008156"/>
    </source>
</evidence>
<comment type="similarity">
    <text evidence="2">Belongs to the bacterial PQQ dehydrogenase family.</text>
</comment>
<dbReference type="InterPro" id="IPR017511">
    <property type="entry name" value="PQQ_mDH"/>
</dbReference>
<dbReference type="OrthoDB" id="9794322at2"/>
<accession>A0A2T7BCT6</accession>
<evidence type="ECO:0000313" key="12">
    <source>
        <dbReference type="Proteomes" id="UP000244450"/>
    </source>
</evidence>
<dbReference type="GO" id="GO:0046872">
    <property type="term" value="F:metal ion binding"/>
    <property type="evidence" value="ECO:0007669"/>
    <property type="project" value="UniProtKB-KW"/>
</dbReference>
<dbReference type="Gene3D" id="1.10.760.10">
    <property type="entry name" value="Cytochrome c-like domain"/>
    <property type="match status" value="1"/>
</dbReference>